<gene>
    <name evidence="1" type="ORF">ENG63_09745</name>
</gene>
<reference evidence="1" key="1">
    <citation type="journal article" date="2020" name="mSystems">
        <title>Genome- and Community-Level Interaction Insights into Carbon Utilization and Element Cycling Functions of Hydrothermarchaeota in Hydrothermal Sediment.</title>
        <authorList>
            <person name="Zhou Z."/>
            <person name="Liu Y."/>
            <person name="Xu W."/>
            <person name="Pan J."/>
            <person name="Luo Z.H."/>
            <person name="Li M."/>
        </authorList>
    </citation>
    <scope>NUCLEOTIDE SEQUENCE [LARGE SCALE GENOMIC DNA]</scope>
    <source>
        <strain evidence="1">HyVt-233</strain>
    </source>
</reference>
<name>A0A7C0U429_DESA2</name>
<protein>
    <submittedName>
        <fullName evidence="1">Uncharacterized protein</fullName>
    </submittedName>
</protein>
<sequence length="66" mass="7843">MCLKISFKNNCFKIDKFENGKWQNVITIKQKTFKDFGFSCNEIAKRLAKIIEQLLIEIICKKEDKK</sequence>
<evidence type="ECO:0000313" key="1">
    <source>
        <dbReference type="EMBL" id="HDD45123.1"/>
    </source>
</evidence>
<dbReference type="Proteomes" id="UP000886289">
    <property type="component" value="Unassembled WGS sequence"/>
</dbReference>
<accession>A0A7C0U429</accession>
<dbReference type="AlphaFoldDB" id="A0A7C0U429"/>
<proteinExistence type="predicted"/>
<comment type="caution">
    <text evidence="1">The sequence shown here is derived from an EMBL/GenBank/DDBJ whole genome shotgun (WGS) entry which is preliminary data.</text>
</comment>
<dbReference type="EMBL" id="DRBS01000359">
    <property type="protein sequence ID" value="HDD45123.1"/>
    <property type="molecule type" value="Genomic_DNA"/>
</dbReference>
<organism evidence="1">
    <name type="scientific">Desulfofervidus auxilii</name>
    <dbReference type="NCBI Taxonomy" id="1621989"/>
    <lineage>
        <taxon>Bacteria</taxon>
        <taxon>Pseudomonadati</taxon>
        <taxon>Thermodesulfobacteriota</taxon>
        <taxon>Candidatus Desulfofervidia</taxon>
        <taxon>Candidatus Desulfofervidales</taxon>
        <taxon>Candidatus Desulfofervidaceae</taxon>
        <taxon>Candidatus Desulfofervidus</taxon>
    </lineage>
</organism>